<dbReference type="Proteomes" id="UP000274601">
    <property type="component" value="Unassembled WGS sequence"/>
</dbReference>
<gene>
    <name evidence="1" type="ORF">BZB76_0192</name>
</gene>
<accession>A0A495QXA7</accession>
<proteinExistence type="predicted"/>
<sequence length="30" mass="3325">MYDTQQSASAVDTVLEAFDADRRAGHTRVL</sequence>
<evidence type="ECO:0000313" key="1">
    <source>
        <dbReference type="EMBL" id="RKS78762.1"/>
    </source>
</evidence>
<evidence type="ECO:0000313" key="2">
    <source>
        <dbReference type="Proteomes" id="UP000274601"/>
    </source>
</evidence>
<dbReference type="EMBL" id="RBWU01000001">
    <property type="protein sequence ID" value="RKS78762.1"/>
    <property type="molecule type" value="Genomic_DNA"/>
</dbReference>
<organism evidence="1 2">
    <name type="scientific">Actinomadura pelletieri DSM 43383</name>
    <dbReference type="NCBI Taxonomy" id="1120940"/>
    <lineage>
        <taxon>Bacteria</taxon>
        <taxon>Bacillati</taxon>
        <taxon>Actinomycetota</taxon>
        <taxon>Actinomycetes</taxon>
        <taxon>Streptosporangiales</taxon>
        <taxon>Thermomonosporaceae</taxon>
        <taxon>Actinomadura</taxon>
    </lineage>
</organism>
<protein>
    <submittedName>
        <fullName evidence="1">Uncharacterized protein</fullName>
    </submittedName>
</protein>
<dbReference type="AlphaFoldDB" id="A0A495QXA7"/>
<reference evidence="1 2" key="1">
    <citation type="submission" date="2018-10" db="EMBL/GenBank/DDBJ databases">
        <title>Genomic Encyclopedia of Archaeal and Bacterial Type Strains, Phase II (KMG-II): from individual species to whole genera.</title>
        <authorList>
            <person name="Goeker M."/>
        </authorList>
    </citation>
    <scope>NUCLEOTIDE SEQUENCE [LARGE SCALE GENOMIC DNA]</scope>
    <source>
        <strain evidence="1 2">DSM 43383</strain>
    </source>
</reference>
<comment type="caution">
    <text evidence="1">The sequence shown here is derived from an EMBL/GenBank/DDBJ whole genome shotgun (WGS) entry which is preliminary data.</text>
</comment>
<keyword evidence="2" id="KW-1185">Reference proteome</keyword>
<name>A0A495QXA7_9ACTN</name>